<gene>
    <name evidence="2" type="ORF">NPIRD3C_0072</name>
</gene>
<dbReference type="InterPro" id="IPR020904">
    <property type="entry name" value="Sc_DH/Rdtase_CS"/>
</dbReference>
<evidence type="ECO:0000313" key="2">
    <source>
        <dbReference type="EMBL" id="AJM91296.1"/>
    </source>
</evidence>
<accession>A0A0C5BSL1</accession>
<dbReference type="PATRIC" id="fig|1582439.9.peg.72"/>
<name>A0A0C5BSL1_9ARCH</name>
<dbReference type="HOGENOM" id="CLU_010194_1_3_2"/>
<dbReference type="Gene3D" id="3.40.50.720">
    <property type="entry name" value="NAD(P)-binding Rossmann-like Domain"/>
    <property type="match status" value="1"/>
</dbReference>
<reference evidence="2 3" key="2">
    <citation type="journal article" date="2016" name="ISME J.">
        <title>Physiological and genomic characterization of two novel marine thaumarchaeal strains indicates niche differentiation.</title>
        <authorList>
            <person name="Bayer B."/>
            <person name="Vojvoda J."/>
            <person name="Offre P."/>
            <person name="Alves R.J."/>
            <person name="Elisabeth N.H."/>
            <person name="Garcia J.A."/>
            <person name="Volland J.M."/>
            <person name="Srivastava A."/>
            <person name="Schleper C."/>
            <person name="Herndl G.J."/>
        </authorList>
    </citation>
    <scope>NUCLEOTIDE SEQUENCE [LARGE SCALE GENOMIC DNA]</scope>
    <source>
        <strain evidence="2 3">D3C</strain>
    </source>
</reference>
<dbReference type="SUPFAM" id="SSF51735">
    <property type="entry name" value="NAD(P)-binding Rossmann-fold domains"/>
    <property type="match status" value="1"/>
</dbReference>
<proteinExistence type="inferred from homology"/>
<dbReference type="InterPro" id="IPR050259">
    <property type="entry name" value="SDR"/>
</dbReference>
<evidence type="ECO:0000256" key="1">
    <source>
        <dbReference type="ARBA" id="ARBA00006484"/>
    </source>
</evidence>
<dbReference type="STRING" id="1582439.NPIRD3C_0072"/>
<dbReference type="AlphaFoldDB" id="A0A0C5BSL1"/>
<dbReference type="PRINTS" id="PR00081">
    <property type="entry name" value="GDHRDH"/>
</dbReference>
<dbReference type="GO" id="GO:0032787">
    <property type="term" value="P:monocarboxylic acid metabolic process"/>
    <property type="evidence" value="ECO:0007669"/>
    <property type="project" value="UniProtKB-ARBA"/>
</dbReference>
<dbReference type="InterPro" id="IPR036291">
    <property type="entry name" value="NAD(P)-bd_dom_sf"/>
</dbReference>
<dbReference type="CDD" id="cd05233">
    <property type="entry name" value="SDR_c"/>
    <property type="match status" value="1"/>
</dbReference>
<comment type="similarity">
    <text evidence="1">Belongs to the short-chain dehydrogenases/reductases (SDR) family.</text>
</comment>
<dbReference type="EMBL" id="CP010868">
    <property type="protein sequence ID" value="AJM91296.1"/>
    <property type="molecule type" value="Genomic_DNA"/>
</dbReference>
<protein>
    <submittedName>
        <fullName evidence="2">Putative KR domain protein</fullName>
    </submittedName>
</protein>
<keyword evidence="3" id="KW-1185">Reference proteome</keyword>
<reference evidence="3" key="1">
    <citation type="submission" date="2015-02" db="EMBL/GenBank/DDBJ databases">
        <title>Characterization of two novel Thaumarchaeota isolated from the Northern Adriatic Sea.</title>
        <authorList>
            <person name="Bayer B."/>
            <person name="Vojvoda J."/>
            <person name="Offre P."/>
            <person name="Srivastava A."/>
            <person name="Elisabeth N."/>
            <person name="Garcia J.A.L."/>
            <person name="Schleper C."/>
            <person name="Herndl G.J."/>
        </authorList>
    </citation>
    <scope>NUCLEOTIDE SEQUENCE [LARGE SCALE GENOMIC DNA]</scope>
    <source>
        <strain evidence="3">D3C</strain>
    </source>
</reference>
<dbReference type="Pfam" id="PF13561">
    <property type="entry name" value="adh_short_C2"/>
    <property type="match status" value="1"/>
</dbReference>
<sequence>MLKNKRVLITGANGGIGSSITKAILENQGKVILFYHKNKDQIDKIIEDNLGQKTNIEIYQVDLSKKEEITNVLSKTIKNGIDIFIHAVTLPISHNKIQNIDWNEYQKNIDLQTKSFFEITRILIPTMKEKKRSRIISILSSYTIGTPPKSISPYVVGKYSLLGLVKCMATELAPTGITVNCISPSMTNTPLIDKFPKKLIEINAVQNPLGRILEPSDILSTILFLCEDNSDFITGQNIIISGGEIMY</sequence>
<dbReference type="Proteomes" id="UP000032027">
    <property type="component" value="Chromosome"/>
</dbReference>
<evidence type="ECO:0000313" key="3">
    <source>
        <dbReference type="Proteomes" id="UP000032027"/>
    </source>
</evidence>
<dbReference type="InterPro" id="IPR002347">
    <property type="entry name" value="SDR_fam"/>
</dbReference>
<dbReference type="KEGG" id="nid:NPIRD3C_0072"/>
<dbReference type="PROSITE" id="PS00061">
    <property type="entry name" value="ADH_SHORT"/>
    <property type="match status" value="1"/>
</dbReference>
<reference evidence="2 3" key="3">
    <citation type="journal article" date="2019" name="Int. J. Syst. Evol. Microbiol.">
        <title>Nitrosopumilus adriaticus sp. nov. and Nitrosopumilus piranensis sp. nov., two ammonia-oxidizing archaea from the Adriatic Sea and members of the class Nitrososphaeria.</title>
        <authorList>
            <person name="Bayer B."/>
            <person name="Vojvoda J."/>
            <person name="Reinthaler T."/>
            <person name="Reyes C."/>
            <person name="Pinto M."/>
            <person name="Herndl G.J."/>
        </authorList>
    </citation>
    <scope>NUCLEOTIDE SEQUENCE [LARGE SCALE GENOMIC DNA]</scope>
    <source>
        <strain evidence="2 3">D3C</strain>
    </source>
</reference>
<organism evidence="2 3">
    <name type="scientific">Nitrosopumilus piranensis</name>
    <dbReference type="NCBI Taxonomy" id="1582439"/>
    <lineage>
        <taxon>Archaea</taxon>
        <taxon>Nitrososphaerota</taxon>
        <taxon>Nitrososphaeria</taxon>
        <taxon>Nitrosopumilales</taxon>
        <taxon>Nitrosopumilaceae</taxon>
        <taxon>Nitrosopumilus</taxon>
    </lineage>
</organism>
<dbReference type="PANTHER" id="PTHR42879">
    <property type="entry name" value="3-OXOACYL-(ACYL-CARRIER-PROTEIN) REDUCTASE"/>
    <property type="match status" value="1"/>
</dbReference>